<organism evidence="2 3">
    <name type="scientific">Plasmodium ovale curtisi</name>
    <dbReference type="NCBI Taxonomy" id="864141"/>
    <lineage>
        <taxon>Eukaryota</taxon>
        <taxon>Sar</taxon>
        <taxon>Alveolata</taxon>
        <taxon>Apicomplexa</taxon>
        <taxon>Aconoidasida</taxon>
        <taxon>Haemosporida</taxon>
        <taxon>Plasmodiidae</taxon>
        <taxon>Plasmodium</taxon>
        <taxon>Plasmodium (Plasmodium)</taxon>
    </lineage>
</organism>
<keyword evidence="1" id="KW-0472">Membrane</keyword>
<dbReference type="Proteomes" id="UP000078560">
    <property type="component" value="Unassembled WGS sequence"/>
</dbReference>
<dbReference type="EMBL" id="FLQU01001859">
    <property type="protein sequence ID" value="SBS94697.1"/>
    <property type="molecule type" value="Genomic_DNA"/>
</dbReference>
<dbReference type="AlphaFoldDB" id="A0A1A8WTN6"/>
<reference evidence="3" key="1">
    <citation type="submission" date="2016-05" db="EMBL/GenBank/DDBJ databases">
        <authorList>
            <person name="Naeem Raeece"/>
        </authorList>
    </citation>
    <scope>NUCLEOTIDE SEQUENCE [LARGE SCALE GENOMIC DNA]</scope>
</reference>
<accession>A0A1A8WTN6</accession>
<protein>
    <submittedName>
        <fullName evidence="2">PIR Superfamily Protein</fullName>
    </submittedName>
</protein>
<evidence type="ECO:0000313" key="2">
    <source>
        <dbReference type="EMBL" id="SBS94697.1"/>
    </source>
</evidence>
<name>A0A1A8WTN6_PLAOA</name>
<proteinExistence type="predicted"/>
<keyword evidence="1" id="KW-1133">Transmembrane helix</keyword>
<evidence type="ECO:0000313" key="3">
    <source>
        <dbReference type="Proteomes" id="UP000078560"/>
    </source>
</evidence>
<sequence>MQRKLVTGTYIFCTNSHYYEALVQYVKDKDTEVKKEKNCDNIIFDTNLYKDMPIKDICQEFKFLYKSFAEYHGTNKTISDKDTLTDYDCNYLNYWLNDKLIKTVSDDTNYVKEFYKKIKEQDDAFFSNPNDLEKHLYVIHPKILENMKLLYDLYVIKKKITDLIFDQDNTENYKELCEDYTQKCYDKYIEGMKNCLNIYDDFYKALKVFETDYKYLIAQETHESGQCKTSDHFRLMEYDPVLEARQRRFMTFKIMSAPLMLPFVIPLLYKYTPFGPFLRAKIRMVKDKWMNMDKNESELLSLSTDIENNIYDNEEFNLGYYSVTS</sequence>
<feature type="transmembrane region" description="Helical" evidence="1">
    <location>
        <begin position="250"/>
        <end position="269"/>
    </location>
</feature>
<gene>
    <name evidence="2" type="ORF">POVCU2_0089960</name>
</gene>
<evidence type="ECO:0000256" key="1">
    <source>
        <dbReference type="SAM" id="Phobius"/>
    </source>
</evidence>
<keyword evidence="1" id="KW-0812">Transmembrane</keyword>